<keyword evidence="1" id="KW-0812">Transmembrane</keyword>
<reference evidence="2 3" key="2">
    <citation type="journal article" date="2016" name="Genome Announc.">
        <title>Draft Genome Sequence of Zhouia amylolytica AD3, Isolated from Tidal Flat Sediment.</title>
        <authorList>
            <person name="Jia B."/>
            <person name="Jin H.M."/>
            <person name="Lee H.J."/>
            <person name="Jeon C.O."/>
        </authorList>
    </citation>
    <scope>NUCLEOTIDE SEQUENCE [LARGE SCALE GENOMIC DNA]</scope>
    <source>
        <strain evidence="2 3">AD3</strain>
    </source>
</reference>
<keyword evidence="3" id="KW-1185">Reference proteome</keyword>
<dbReference type="AlphaFoldDB" id="W2UPC0"/>
<keyword evidence="1" id="KW-1133">Transmembrane helix</keyword>
<reference evidence="3" key="1">
    <citation type="submission" date="2013-11" db="EMBL/GenBank/DDBJ databases">
        <title>Draft genome sequence from a member of Zhouia, isolated tidal flat.</title>
        <authorList>
            <person name="Jin H."/>
            <person name="Jeon C.O."/>
        </authorList>
    </citation>
    <scope>NUCLEOTIDE SEQUENCE [LARGE SCALE GENOMIC DNA]</scope>
    <source>
        <strain evidence="3">AD3</strain>
    </source>
</reference>
<dbReference type="eggNOG" id="ENOG50330NW">
    <property type="taxonomic scope" value="Bacteria"/>
</dbReference>
<dbReference type="EMBL" id="AYXY01000019">
    <property type="protein sequence ID" value="ETN95769.1"/>
    <property type="molecule type" value="Genomic_DNA"/>
</dbReference>
<protein>
    <submittedName>
        <fullName evidence="2">Uncharacterized protein</fullName>
    </submittedName>
</protein>
<dbReference type="Proteomes" id="UP000018850">
    <property type="component" value="Unassembled WGS sequence"/>
</dbReference>
<dbReference type="PATRIC" id="fig|1286632.3.peg.1480"/>
<dbReference type="RefSeq" id="WP_038264381.1">
    <property type="nucleotide sequence ID" value="NZ_AYXY01000019.1"/>
</dbReference>
<proteinExistence type="predicted"/>
<name>W2UPC0_9FLAO</name>
<evidence type="ECO:0000256" key="1">
    <source>
        <dbReference type="SAM" id="Phobius"/>
    </source>
</evidence>
<gene>
    <name evidence="2" type="ORF">P278_14910</name>
</gene>
<organism evidence="2 3">
    <name type="scientific">Zhouia amylolytica AD3</name>
    <dbReference type="NCBI Taxonomy" id="1286632"/>
    <lineage>
        <taxon>Bacteria</taxon>
        <taxon>Pseudomonadati</taxon>
        <taxon>Bacteroidota</taxon>
        <taxon>Flavobacteriia</taxon>
        <taxon>Flavobacteriales</taxon>
        <taxon>Flavobacteriaceae</taxon>
        <taxon>Zhouia</taxon>
    </lineage>
</organism>
<accession>W2UPC0</accession>
<evidence type="ECO:0000313" key="2">
    <source>
        <dbReference type="EMBL" id="ETN95769.1"/>
    </source>
</evidence>
<sequence>MKITERFSKPTPKFFRVLRNFGVALAAAGGAIVAAPISLPAIVVTIASYLAVAGTVATAVSQAVVSDETEIPTQTWLE</sequence>
<comment type="caution">
    <text evidence="2">The sequence shown here is derived from an EMBL/GenBank/DDBJ whole genome shotgun (WGS) entry which is preliminary data.</text>
</comment>
<keyword evidence="1" id="KW-0472">Membrane</keyword>
<evidence type="ECO:0000313" key="3">
    <source>
        <dbReference type="Proteomes" id="UP000018850"/>
    </source>
</evidence>
<feature type="transmembrane region" description="Helical" evidence="1">
    <location>
        <begin position="21"/>
        <end position="51"/>
    </location>
</feature>